<accession>A0A067PNN2</accession>
<sequence>MSSRYLSECCNPREASSRSIFQVLREPDLRASSRIAFCDGETRVYSLPIRYSDENCIKGASTRTESSSSSTLGSQYPLTPIPPPCLSPQNDVVAKLPPVGEEPDFHKAWLLAHHRPDGSFLQHYDSVHANGLTAKTFQWGIGPLVIKASLDIEIQDIKANLGLQIPILGYHKIVAFDGNLQRGVTVKVDEHFASGQLTFTVSGPPGKRELSVHLDIKSVVGKWDTQHNILTF</sequence>
<dbReference type="Proteomes" id="UP000027265">
    <property type="component" value="Unassembled WGS sequence"/>
</dbReference>
<protein>
    <submittedName>
        <fullName evidence="1">Uncharacterized protein</fullName>
    </submittedName>
</protein>
<evidence type="ECO:0000313" key="2">
    <source>
        <dbReference type="Proteomes" id="UP000027265"/>
    </source>
</evidence>
<gene>
    <name evidence="1" type="ORF">JAAARDRAFT_39856</name>
</gene>
<name>A0A067PNN2_9AGAM</name>
<organism evidence="1 2">
    <name type="scientific">Jaapia argillacea MUCL 33604</name>
    <dbReference type="NCBI Taxonomy" id="933084"/>
    <lineage>
        <taxon>Eukaryota</taxon>
        <taxon>Fungi</taxon>
        <taxon>Dikarya</taxon>
        <taxon>Basidiomycota</taxon>
        <taxon>Agaricomycotina</taxon>
        <taxon>Agaricomycetes</taxon>
        <taxon>Agaricomycetidae</taxon>
        <taxon>Jaapiales</taxon>
        <taxon>Jaapiaceae</taxon>
        <taxon>Jaapia</taxon>
    </lineage>
</organism>
<dbReference type="AlphaFoldDB" id="A0A067PNN2"/>
<dbReference type="HOGENOM" id="CLU_1195026_0_0_1"/>
<dbReference type="EMBL" id="KL197737">
    <property type="protein sequence ID" value="KDQ52907.1"/>
    <property type="molecule type" value="Genomic_DNA"/>
</dbReference>
<reference evidence="2" key="1">
    <citation type="journal article" date="2014" name="Proc. Natl. Acad. Sci. U.S.A.">
        <title>Extensive sampling of basidiomycete genomes demonstrates inadequacy of the white-rot/brown-rot paradigm for wood decay fungi.</title>
        <authorList>
            <person name="Riley R."/>
            <person name="Salamov A.A."/>
            <person name="Brown D.W."/>
            <person name="Nagy L.G."/>
            <person name="Floudas D."/>
            <person name="Held B.W."/>
            <person name="Levasseur A."/>
            <person name="Lombard V."/>
            <person name="Morin E."/>
            <person name="Otillar R."/>
            <person name="Lindquist E.A."/>
            <person name="Sun H."/>
            <person name="LaButti K.M."/>
            <person name="Schmutz J."/>
            <person name="Jabbour D."/>
            <person name="Luo H."/>
            <person name="Baker S.E."/>
            <person name="Pisabarro A.G."/>
            <person name="Walton J.D."/>
            <person name="Blanchette R.A."/>
            <person name="Henrissat B."/>
            <person name="Martin F."/>
            <person name="Cullen D."/>
            <person name="Hibbett D.S."/>
            <person name="Grigoriev I.V."/>
        </authorList>
    </citation>
    <scope>NUCLEOTIDE SEQUENCE [LARGE SCALE GENOMIC DNA]</scope>
    <source>
        <strain evidence="2">MUCL 33604</strain>
    </source>
</reference>
<keyword evidence="2" id="KW-1185">Reference proteome</keyword>
<proteinExistence type="predicted"/>
<dbReference type="InParanoid" id="A0A067PNN2"/>
<evidence type="ECO:0000313" key="1">
    <source>
        <dbReference type="EMBL" id="KDQ52907.1"/>
    </source>
</evidence>